<proteinExistence type="predicted"/>
<feature type="region of interest" description="Disordered" evidence="1">
    <location>
        <begin position="896"/>
        <end position="915"/>
    </location>
</feature>
<feature type="region of interest" description="Disordered" evidence="1">
    <location>
        <begin position="583"/>
        <end position="609"/>
    </location>
</feature>
<dbReference type="SUPFAM" id="SSF50985">
    <property type="entry name" value="RCC1/BLIP-II"/>
    <property type="match status" value="1"/>
</dbReference>
<feature type="compositionally biased region" description="Basic residues" evidence="1">
    <location>
        <begin position="632"/>
        <end position="645"/>
    </location>
</feature>
<dbReference type="InterPro" id="IPR056499">
    <property type="entry name" value="Beta-prop_HPS5-like"/>
</dbReference>
<dbReference type="Gene3D" id="2.130.10.10">
    <property type="entry name" value="YVTN repeat-like/Quinoprotein amine dehydrogenase"/>
    <property type="match status" value="1"/>
</dbReference>
<feature type="compositionally biased region" description="Polar residues" evidence="1">
    <location>
        <begin position="588"/>
        <end position="597"/>
    </location>
</feature>
<dbReference type="Pfam" id="PF23756">
    <property type="entry name" value="Beta-prop_HPS5"/>
    <property type="match status" value="1"/>
</dbReference>
<dbReference type="GO" id="GO:0005737">
    <property type="term" value="C:cytoplasm"/>
    <property type="evidence" value="ECO:0007669"/>
    <property type="project" value="GOC"/>
</dbReference>
<dbReference type="SMART" id="SM00706">
    <property type="entry name" value="TECPR"/>
    <property type="match status" value="9"/>
</dbReference>
<dbReference type="PANTHER" id="PTHR23287:SF16">
    <property type="entry name" value="TECTONIN BETA-PROPELLER REPEAT-CONTAINING PROTEIN 2"/>
    <property type="match status" value="1"/>
</dbReference>
<keyword evidence="4" id="KW-1185">Reference proteome</keyword>
<feature type="region of interest" description="Disordered" evidence="1">
    <location>
        <begin position="750"/>
        <end position="774"/>
    </location>
</feature>
<dbReference type="Proteomes" id="UP000242188">
    <property type="component" value="Unassembled WGS sequence"/>
</dbReference>
<feature type="compositionally biased region" description="Basic and acidic residues" evidence="1">
    <location>
        <begin position="415"/>
        <end position="427"/>
    </location>
</feature>
<evidence type="ECO:0000313" key="3">
    <source>
        <dbReference type="EMBL" id="OWF37620.1"/>
    </source>
</evidence>
<comment type="caution">
    <text evidence="3">The sequence shown here is derived from an EMBL/GenBank/DDBJ whole genome shotgun (WGS) entry which is preliminary data.</text>
</comment>
<feature type="compositionally biased region" description="Basic and acidic residues" evidence="1">
    <location>
        <begin position="1"/>
        <end position="11"/>
    </location>
</feature>
<dbReference type="EMBL" id="NEDP02005586">
    <property type="protein sequence ID" value="OWF37620.1"/>
    <property type="molecule type" value="Genomic_DNA"/>
</dbReference>
<feature type="region of interest" description="Disordered" evidence="1">
    <location>
        <begin position="1"/>
        <end position="20"/>
    </location>
</feature>
<accession>A0A210PM88</accession>
<feature type="compositionally biased region" description="Polar residues" evidence="1">
    <location>
        <begin position="751"/>
        <end position="774"/>
    </location>
</feature>
<organism evidence="3 4">
    <name type="scientific">Mizuhopecten yessoensis</name>
    <name type="common">Japanese scallop</name>
    <name type="synonym">Patinopecten yessoensis</name>
    <dbReference type="NCBI Taxonomy" id="6573"/>
    <lineage>
        <taxon>Eukaryota</taxon>
        <taxon>Metazoa</taxon>
        <taxon>Spiralia</taxon>
        <taxon>Lophotrochozoa</taxon>
        <taxon>Mollusca</taxon>
        <taxon>Bivalvia</taxon>
        <taxon>Autobranchia</taxon>
        <taxon>Pteriomorphia</taxon>
        <taxon>Pectinida</taxon>
        <taxon>Pectinoidea</taxon>
        <taxon>Pectinidae</taxon>
        <taxon>Mizuhopecten</taxon>
    </lineage>
</organism>
<dbReference type="InterPro" id="IPR009091">
    <property type="entry name" value="RCC1/BLIP-II"/>
</dbReference>
<gene>
    <name evidence="3" type="ORF">KP79_PYT10429</name>
</gene>
<dbReference type="InterPro" id="IPR036322">
    <property type="entry name" value="WD40_repeat_dom_sf"/>
</dbReference>
<feature type="region of interest" description="Disordered" evidence="1">
    <location>
        <begin position="407"/>
        <end position="430"/>
    </location>
</feature>
<dbReference type="Pfam" id="PF06462">
    <property type="entry name" value="Hyd_WA"/>
    <property type="match status" value="1"/>
</dbReference>
<dbReference type="PANTHER" id="PTHR23287">
    <property type="entry name" value="RUBY-EYE2-LIKE PROTEIN"/>
    <property type="match status" value="1"/>
</dbReference>
<feature type="region of interest" description="Disordered" evidence="1">
    <location>
        <begin position="629"/>
        <end position="704"/>
    </location>
</feature>
<dbReference type="OrthoDB" id="9930272at2759"/>
<evidence type="ECO:0000259" key="2">
    <source>
        <dbReference type="Pfam" id="PF23756"/>
    </source>
</evidence>
<evidence type="ECO:0000313" key="4">
    <source>
        <dbReference type="Proteomes" id="UP000242188"/>
    </source>
</evidence>
<dbReference type="SUPFAM" id="SSF50978">
    <property type="entry name" value="WD40 repeat-like"/>
    <property type="match status" value="1"/>
</dbReference>
<dbReference type="GO" id="GO:0032527">
    <property type="term" value="P:protein exit from endoplasmic reticulum"/>
    <property type="evidence" value="ECO:0007669"/>
    <property type="project" value="TreeGrafter"/>
</dbReference>
<feature type="compositionally biased region" description="Polar residues" evidence="1">
    <location>
        <begin position="855"/>
        <end position="880"/>
    </location>
</feature>
<protein>
    <submittedName>
        <fullName evidence="3">Tectonin beta-propeller repeat-containing protein 2</fullName>
    </submittedName>
</protein>
<feature type="compositionally biased region" description="Basic and acidic residues" evidence="1">
    <location>
        <begin position="906"/>
        <end position="915"/>
    </location>
</feature>
<dbReference type="STRING" id="6573.A0A210PM88"/>
<reference evidence="3 4" key="1">
    <citation type="journal article" date="2017" name="Nat. Ecol. Evol.">
        <title>Scallop genome provides insights into evolution of bilaterian karyotype and development.</title>
        <authorList>
            <person name="Wang S."/>
            <person name="Zhang J."/>
            <person name="Jiao W."/>
            <person name="Li J."/>
            <person name="Xun X."/>
            <person name="Sun Y."/>
            <person name="Guo X."/>
            <person name="Huan P."/>
            <person name="Dong B."/>
            <person name="Zhang L."/>
            <person name="Hu X."/>
            <person name="Sun X."/>
            <person name="Wang J."/>
            <person name="Zhao C."/>
            <person name="Wang Y."/>
            <person name="Wang D."/>
            <person name="Huang X."/>
            <person name="Wang R."/>
            <person name="Lv J."/>
            <person name="Li Y."/>
            <person name="Zhang Z."/>
            <person name="Liu B."/>
            <person name="Lu W."/>
            <person name="Hui Y."/>
            <person name="Liang J."/>
            <person name="Zhou Z."/>
            <person name="Hou R."/>
            <person name="Li X."/>
            <person name="Liu Y."/>
            <person name="Li H."/>
            <person name="Ning X."/>
            <person name="Lin Y."/>
            <person name="Zhao L."/>
            <person name="Xing Q."/>
            <person name="Dou J."/>
            <person name="Li Y."/>
            <person name="Mao J."/>
            <person name="Guo H."/>
            <person name="Dou H."/>
            <person name="Li T."/>
            <person name="Mu C."/>
            <person name="Jiang W."/>
            <person name="Fu Q."/>
            <person name="Fu X."/>
            <person name="Miao Y."/>
            <person name="Liu J."/>
            <person name="Yu Q."/>
            <person name="Li R."/>
            <person name="Liao H."/>
            <person name="Li X."/>
            <person name="Kong Y."/>
            <person name="Jiang Z."/>
            <person name="Chourrout D."/>
            <person name="Li R."/>
            <person name="Bao Z."/>
        </authorList>
    </citation>
    <scope>NUCLEOTIDE SEQUENCE [LARGE SCALE GENOMIC DNA]</scope>
    <source>
        <strain evidence="3 4">PY_sf001</strain>
    </source>
</reference>
<name>A0A210PM88_MIZYE</name>
<dbReference type="InterPro" id="IPR015943">
    <property type="entry name" value="WD40/YVTN_repeat-like_dom_sf"/>
</dbReference>
<dbReference type="Pfam" id="PF19193">
    <property type="entry name" value="Tectonin"/>
    <property type="match status" value="1"/>
</dbReference>
<feature type="region of interest" description="Disordered" evidence="1">
    <location>
        <begin position="855"/>
        <end position="884"/>
    </location>
</feature>
<feature type="domain" description="HPS5-like beta-propeller" evidence="2">
    <location>
        <begin position="58"/>
        <end position="366"/>
    </location>
</feature>
<evidence type="ECO:0000256" key="1">
    <source>
        <dbReference type="SAM" id="MobiDB-lite"/>
    </source>
</evidence>
<sequence>MEAEVKSDSPKGPDPVGPTETIQEELPFLREHEPLVELLSQIPRKAQKGMLIQCDLVLTCIDANEDFIALGSNVGLVFVFDQKKRTVEHKLRTESNNDTISVVQLHKGLDNHVAIGTNGGIVYIFQLPSSLPGQNKQLQQFVVQNLHHSSVTSLAWSLNGMKLFSGDRKGLVVCTDVDFYEKQCGSSISLEEKQSEIVQLHHAHKSLLVSTLHRSFVYRPHFPDSKLTQVGKKDRKILGNYGACFIPGLCNPEHAQLYAARPGLRVWKAGIDGIVLNTNLFKDLLSQPHRDVPIIPYEGQTRNQLKSSDQQFGTLLLYRDKYLVTWSSSHLYLLNPDNNTVVASQARLGVLVGVAATEDDLFILRRNTSRNVVRLGLKPLAKQESVYERVVRERQLAADAVKNKYLQQGSTTNTRELDVRPRSDKPSKSPLKFLQENVLDKFKVLDKVAGKGGDNSVSHLVSSMDRFGHNDEVDGGHSQEIDRSQIAGYKMSCDSDSPSPSKTLPPVVQLDSQDLLTVEIFSGIPPKTEIFSSAKTYTYKSSPYKGRFNPFSSDSVSDTEAEEICTDQIGTMRETTILKCEEKGDNQDVVSQNSENSILPEESSRPPPKFMIEKLDKVLKNETPSDDIVFAHRQKIKGRKKRKPAKEKDDEAESQTNEVEVTPVNTDVQSEVKQGGESPRSVSPDSKSEEPVGEPLNMDEPEDADKFREISRELESFERTLTDLPGHLIQTQNTTMTEENVQEEGHEDIVNGNTTAGRQETDGNSSGVRSEGTQPSVIPAVVDTSDHTVTGILDDGHGSASVVPGMSAVHIVQSANTYTEQPKEKCKTTKCVNNKEVNLSHSSSEIVAPVTIPDTSGENLTPSSLLDSSGTTVQPSTIPDSSEVPINKSTLALIESEEEDSIYSPKKNDASQERVKDKMDDLVNDTRQYFSYKTPDASIEDIYGKTGGLTPSPSESQKGVTSLAVKGVKRAVKQAVETADACETLSKSLINNWTEATTGGNLWSLAISNSHVWVVDKSCNVYYSSLQVDHPKWQKIKDYGNQIAVSRSGYIMWRLYKNTVYAGTKITPRHPEGMKWVEAVRNVQFVAVDNNCAWYIKITGEVMIQSGLSKDRPCFKSSIVPGDELLRFRQVVCQDSIVWAVTDECKLMYRLGVSDQCPEGKTWQFNDHVGEDVLFSYVALGDNGVGWGIDLLGRILFIAGVSKDTPMGQECWWQVPVSGILTEDLTALDSLRSLAKKFDPQKLAHLLSTQRGGLITAGMGGVWVCSEFKNTLQICRGNMEGHSWRGVNMAGFTSSIAWKILSASVSSYKHGLVWCVQPNGDVFTLSTSTGHTKNVESPSPRHRLVGLSACPEAVWGLTENGFVFIRDGVRPDHPQGTEWVKLDLLQLGDVHLVSVSCGHTNVWALDSDGVVYQRIGVKAPSTHSLIQAWLPVDSGTSSGTTFSQISSGPKDWMVWAIDNRRQVYTRTGITDRMPIGTSWVHVPGTLAQQITISERNVWALNPVGEILCRYGVSPENPTGDYWRKVTGTFIHISTSASDDIWAINQDGHIYRRRTKFLLRKQTGGDPLLEKNNKRGISSSSDDASPVKCRDKVAIKVLYKLQPEFPSLSCLSCDKVPMPVLYEVKTEFPSLSCLSCDTVPMPVLYEVKTEFPSLSCLSCDKVPMPVLYEVKTEFPSLSCLSCDKVPMPVLYEVKTEFPSLSSTSYRQKPHTTVKNC</sequence>
<dbReference type="InterPro" id="IPR006624">
    <property type="entry name" value="Beta-propeller_rpt_TECPR"/>
</dbReference>
<feature type="compositionally biased region" description="Polar residues" evidence="1">
    <location>
        <begin position="654"/>
        <end position="672"/>
    </location>
</feature>